<evidence type="ECO:0000256" key="3">
    <source>
        <dbReference type="ARBA" id="ARBA00023203"/>
    </source>
</evidence>
<feature type="domain" description="ADF-H" evidence="7">
    <location>
        <begin position="225"/>
        <end position="358"/>
    </location>
</feature>
<dbReference type="GO" id="GO:0051015">
    <property type="term" value="F:actin filament binding"/>
    <property type="evidence" value="ECO:0007669"/>
    <property type="project" value="TreeGrafter"/>
</dbReference>
<name>D2VU88_NAEGR</name>
<organism evidence="9">
    <name type="scientific">Naegleria gruberi</name>
    <name type="common">Amoeba</name>
    <dbReference type="NCBI Taxonomy" id="5762"/>
    <lineage>
        <taxon>Eukaryota</taxon>
        <taxon>Discoba</taxon>
        <taxon>Heterolobosea</taxon>
        <taxon>Tetramitia</taxon>
        <taxon>Eutetramitia</taxon>
        <taxon>Vahlkampfiidae</taxon>
        <taxon>Naegleria</taxon>
    </lineage>
</organism>
<dbReference type="EMBL" id="GG738898">
    <property type="protein sequence ID" value="EFC39585.1"/>
    <property type="molecule type" value="Genomic_DNA"/>
</dbReference>
<dbReference type="eggNOG" id="KOG3655">
    <property type="taxonomic scope" value="Eukaryota"/>
</dbReference>
<protein>
    <submittedName>
        <fullName evidence="8">Actin binding protein</fullName>
    </submittedName>
</protein>
<keyword evidence="3" id="KW-0009">Actin-binding</keyword>
<dbReference type="GO" id="GO:0005884">
    <property type="term" value="C:actin filament"/>
    <property type="evidence" value="ECO:0007669"/>
    <property type="project" value="TreeGrafter"/>
</dbReference>
<evidence type="ECO:0000256" key="4">
    <source>
        <dbReference type="ARBA" id="ARBA00023212"/>
    </source>
</evidence>
<dbReference type="GO" id="GO:0030427">
    <property type="term" value="C:site of polarized growth"/>
    <property type="evidence" value="ECO:0007669"/>
    <property type="project" value="TreeGrafter"/>
</dbReference>
<feature type="compositionally biased region" description="Low complexity" evidence="6">
    <location>
        <begin position="175"/>
        <end position="217"/>
    </location>
</feature>
<dbReference type="KEGG" id="ngr:NAEGRDRAFT_81242"/>
<dbReference type="PANTHER" id="PTHR10829">
    <property type="entry name" value="CORTACTIN AND DREBRIN"/>
    <property type="match status" value="1"/>
</dbReference>
<evidence type="ECO:0000313" key="8">
    <source>
        <dbReference type="EMBL" id="EFC39585.1"/>
    </source>
</evidence>
<dbReference type="OrthoDB" id="20822at2759"/>
<dbReference type="RefSeq" id="XP_002672329.1">
    <property type="nucleotide sequence ID" value="XM_002672283.1"/>
</dbReference>
<dbReference type="InterPro" id="IPR029006">
    <property type="entry name" value="ADF-H/Gelsolin-like_dom_sf"/>
</dbReference>
<dbReference type="InterPro" id="IPR002108">
    <property type="entry name" value="ADF-H"/>
</dbReference>
<evidence type="ECO:0000313" key="9">
    <source>
        <dbReference type="Proteomes" id="UP000006671"/>
    </source>
</evidence>
<keyword evidence="9" id="KW-1185">Reference proteome</keyword>
<keyword evidence="4" id="KW-0206">Cytoskeleton</keyword>
<dbReference type="GeneID" id="8855752"/>
<evidence type="ECO:0000256" key="6">
    <source>
        <dbReference type="SAM" id="MobiDB-lite"/>
    </source>
</evidence>
<evidence type="ECO:0000256" key="5">
    <source>
        <dbReference type="ARBA" id="ARBA00038052"/>
    </source>
</evidence>
<gene>
    <name evidence="8" type="ORF">NAEGRDRAFT_81242</name>
</gene>
<accession>D2VU88</accession>
<feature type="domain" description="ADF-H" evidence="7">
    <location>
        <begin position="3"/>
        <end position="136"/>
    </location>
</feature>
<dbReference type="Gene3D" id="3.40.20.10">
    <property type="entry name" value="Severin"/>
    <property type="match status" value="2"/>
</dbReference>
<comment type="subcellular location">
    <subcellularLocation>
        <location evidence="1">Cytoplasm</location>
        <location evidence="1">Cytoskeleton</location>
    </subcellularLocation>
</comment>
<dbReference type="PANTHER" id="PTHR10829:SF50">
    <property type="entry name" value="ADF-H DOMAIN-CONTAINING PROTEIN"/>
    <property type="match status" value="1"/>
</dbReference>
<dbReference type="CDD" id="cd11282">
    <property type="entry name" value="ADF_coactosin_like"/>
    <property type="match status" value="2"/>
</dbReference>
<dbReference type="FunFam" id="3.40.20.10:FF:000018">
    <property type="entry name" value="Coactosin-like 1"/>
    <property type="match status" value="2"/>
</dbReference>
<dbReference type="VEuPathDB" id="AmoebaDB:NAEGRDRAFT_81242"/>
<dbReference type="InParanoid" id="D2VU88"/>
<dbReference type="STRING" id="5762.D2VU88"/>
<sequence>MSSQLFSEWSAIADAIADVRSDQTPTNWMVCGYVDGAVKVLELKAKGEGGVDEMKEQFKATNAYYGLARIEEMIDSSLTIKFAFVKFVGDDLKPLLRAGITPQVGDITTKFKPYHVDMYITSQDEISQHVIEELVGKASMSRSNVMEKHEGEKIQRDNEERQRRLDSHVKLQQQSSSSSTVGTSSPTTSTATSSPVRSASTTTRPVSSSPRPSTPLSSGGGVSGGVEFDNIDSIQEAIRSVRNDGDATNWMSITYAPNSKTKLTLLGKGEGGVDEMKDSWGPTGVYFGLVRVTEIIDDSETVKFVFVHMLGDNVHPMLKGRVSTHKGQVEALLQPYHTTFFTTNKDEISQEELSILVAKASQSYKWEIKK</sequence>
<dbReference type="OMA" id="QPYHVDI"/>
<evidence type="ECO:0000256" key="1">
    <source>
        <dbReference type="ARBA" id="ARBA00004245"/>
    </source>
</evidence>
<dbReference type="AlphaFoldDB" id="D2VU88"/>
<feature type="compositionally biased region" description="Basic and acidic residues" evidence="6">
    <location>
        <begin position="145"/>
        <end position="169"/>
    </location>
</feature>
<feature type="region of interest" description="Disordered" evidence="6">
    <location>
        <begin position="141"/>
        <end position="227"/>
    </location>
</feature>
<dbReference type="GO" id="GO:0030833">
    <property type="term" value="P:regulation of actin filament polymerization"/>
    <property type="evidence" value="ECO:0007669"/>
    <property type="project" value="TreeGrafter"/>
</dbReference>
<dbReference type="GO" id="GO:0030864">
    <property type="term" value="C:cortical actin cytoskeleton"/>
    <property type="evidence" value="ECO:0007669"/>
    <property type="project" value="TreeGrafter"/>
</dbReference>
<dbReference type="PROSITE" id="PS51263">
    <property type="entry name" value="ADF_H"/>
    <property type="match status" value="2"/>
</dbReference>
<dbReference type="Pfam" id="PF00241">
    <property type="entry name" value="Cofilin_ADF"/>
    <property type="match status" value="2"/>
</dbReference>
<dbReference type="SUPFAM" id="SSF55753">
    <property type="entry name" value="Actin depolymerizing proteins"/>
    <property type="match status" value="2"/>
</dbReference>
<keyword evidence="2" id="KW-0963">Cytoplasm</keyword>
<evidence type="ECO:0000259" key="7">
    <source>
        <dbReference type="PROSITE" id="PS51263"/>
    </source>
</evidence>
<comment type="similarity">
    <text evidence="5">Belongs to the actin-binding proteins ADF family. Coactosin subfamily.</text>
</comment>
<reference evidence="8 9" key="1">
    <citation type="journal article" date="2010" name="Cell">
        <title>The genome of Naegleria gruberi illuminates early eukaryotic versatility.</title>
        <authorList>
            <person name="Fritz-Laylin L.K."/>
            <person name="Prochnik S.E."/>
            <person name="Ginger M.L."/>
            <person name="Dacks J.B."/>
            <person name="Carpenter M.L."/>
            <person name="Field M.C."/>
            <person name="Kuo A."/>
            <person name="Paredez A."/>
            <person name="Chapman J."/>
            <person name="Pham J."/>
            <person name="Shu S."/>
            <person name="Neupane R."/>
            <person name="Cipriano M."/>
            <person name="Mancuso J."/>
            <person name="Tu H."/>
            <person name="Salamov A."/>
            <person name="Lindquist E."/>
            <person name="Shapiro H."/>
            <person name="Lucas S."/>
            <person name="Grigoriev I.V."/>
            <person name="Cande W.Z."/>
            <person name="Fulton C."/>
            <person name="Rokhsar D.S."/>
            <person name="Dawson S.C."/>
        </authorList>
    </citation>
    <scope>NUCLEOTIDE SEQUENCE [LARGE SCALE GENOMIC DNA]</scope>
    <source>
        <strain evidence="8 9">NEG-M</strain>
    </source>
</reference>
<dbReference type="Proteomes" id="UP000006671">
    <property type="component" value="Unassembled WGS sequence"/>
</dbReference>
<evidence type="ECO:0000256" key="2">
    <source>
        <dbReference type="ARBA" id="ARBA00022490"/>
    </source>
</evidence>
<proteinExistence type="inferred from homology"/>